<dbReference type="InParanoid" id="A0A0C3AYJ4"/>
<keyword evidence="1" id="KW-0472">Membrane</keyword>
<keyword evidence="1" id="KW-0812">Transmembrane</keyword>
<evidence type="ECO:0000313" key="3">
    <source>
        <dbReference type="Proteomes" id="UP000053989"/>
    </source>
</evidence>
<feature type="non-terminal residue" evidence="2">
    <location>
        <position position="1"/>
    </location>
</feature>
<dbReference type="OrthoDB" id="78296at2759"/>
<dbReference type="SUPFAM" id="SSF160240">
    <property type="entry name" value="Cation efflux protein cytoplasmic domain-like"/>
    <property type="match status" value="1"/>
</dbReference>
<dbReference type="AlphaFoldDB" id="A0A0C3AYJ4"/>
<dbReference type="EMBL" id="KN822005">
    <property type="protein sequence ID" value="KIM70057.1"/>
    <property type="molecule type" value="Genomic_DNA"/>
</dbReference>
<proteinExistence type="predicted"/>
<dbReference type="HOGENOM" id="CLU_2706293_0_0_1"/>
<protein>
    <recommendedName>
        <fullName evidence="4">Cation efflux protein cytoplasmic domain-containing protein</fullName>
    </recommendedName>
</protein>
<evidence type="ECO:0000256" key="1">
    <source>
        <dbReference type="SAM" id="Phobius"/>
    </source>
</evidence>
<feature type="transmembrane region" description="Helical" evidence="1">
    <location>
        <begin position="43"/>
        <end position="63"/>
    </location>
</feature>
<keyword evidence="3" id="KW-1185">Reference proteome</keyword>
<dbReference type="InterPro" id="IPR036837">
    <property type="entry name" value="Cation_efflux_CTD_sf"/>
</dbReference>
<evidence type="ECO:0000313" key="2">
    <source>
        <dbReference type="EMBL" id="KIM70057.1"/>
    </source>
</evidence>
<dbReference type="Gene3D" id="3.30.70.1350">
    <property type="entry name" value="Cation efflux protein, cytoplasmic domain"/>
    <property type="match status" value="1"/>
</dbReference>
<organism evidence="2 3">
    <name type="scientific">Scleroderma citrinum Foug A</name>
    <dbReference type="NCBI Taxonomy" id="1036808"/>
    <lineage>
        <taxon>Eukaryota</taxon>
        <taxon>Fungi</taxon>
        <taxon>Dikarya</taxon>
        <taxon>Basidiomycota</taxon>
        <taxon>Agaricomycotina</taxon>
        <taxon>Agaricomycetes</taxon>
        <taxon>Agaricomycetidae</taxon>
        <taxon>Boletales</taxon>
        <taxon>Sclerodermatineae</taxon>
        <taxon>Sclerodermataceae</taxon>
        <taxon>Scleroderma</taxon>
    </lineage>
</organism>
<sequence length="73" mass="8148">MDPATPLWKAHDVSQQLQDKLEALPNVERVFVHVDHKPDHIPVSIYLLLGAPCYVISFVWTVGTSKACVNLVP</sequence>
<evidence type="ECO:0008006" key="4">
    <source>
        <dbReference type="Google" id="ProtNLM"/>
    </source>
</evidence>
<accession>A0A0C3AYJ4</accession>
<reference evidence="2 3" key="1">
    <citation type="submission" date="2014-04" db="EMBL/GenBank/DDBJ databases">
        <authorList>
            <consortium name="DOE Joint Genome Institute"/>
            <person name="Kuo A."/>
            <person name="Kohler A."/>
            <person name="Nagy L.G."/>
            <person name="Floudas D."/>
            <person name="Copeland A."/>
            <person name="Barry K.W."/>
            <person name="Cichocki N."/>
            <person name="Veneault-Fourrey C."/>
            <person name="LaButti K."/>
            <person name="Lindquist E.A."/>
            <person name="Lipzen A."/>
            <person name="Lundell T."/>
            <person name="Morin E."/>
            <person name="Murat C."/>
            <person name="Sun H."/>
            <person name="Tunlid A."/>
            <person name="Henrissat B."/>
            <person name="Grigoriev I.V."/>
            <person name="Hibbett D.S."/>
            <person name="Martin F."/>
            <person name="Nordberg H.P."/>
            <person name="Cantor M.N."/>
            <person name="Hua S.X."/>
        </authorList>
    </citation>
    <scope>NUCLEOTIDE SEQUENCE [LARGE SCALE GENOMIC DNA]</scope>
    <source>
        <strain evidence="2 3">Foug A</strain>
    </source>
</reference>
<dbReference type="Proteomes" id="UP000053989">
    <property type="component" value="Unassembled WGS sequence"/>
</dbReference>
<name>A0A0C3AYJ4_9AGAM</name>
<keyword evidence="1" id="KW-1133">Transmembrane helix</keyword>
<gene>
    <name evidence="2" type="ORF">SCLCIDRAFT_1207343</name>
</gene>
<reference evidence="3" key="2">
    <citation type="submission" date="2015-01" db="EMBL/GenBank/DDBJ databases">
        <title>Evolutionary Origins and Diversification of the Mycorrhizal Mutualists.</title>
        <authorList>
            <consortium name="DOE Joint Genome Institute"/>
            <consortium name="Mycorrhizal Genomics Consortium"/>
            <person name="Kohler A."/>
            <person name="Kuo A."/>
            <person name="Nagy L.G."/>
            <person name="Floudas D."/>
            <person name="Copeland A."/>
            <person name="Barry K.W."/>
            <person name="Cichocki N."/>
            <person name="Veneault-Fourrey C."/>
            <person name="LaButti K."/>
            <person name="Lindquist E.A."/>
            <person name="Lipzen A."/>
            <person name="Lundell T."/>
            <person name="Morin E."/>
            <person name="Murat C."/>
            <person name="Riley R."/>
            <person name="Ohm R."/>
            <person name="Sun H."/>
            <person name="Tunlid A."/>
            <person name="Henrissat B."/>
            <person name="Grigoriev I.V."/>
            <person name="Hibbett D.S."/>
            <person name="Martin F."/>
        </authorList>
    </citation>
    <scope>NUCLEOTIDE SEQUENCE [LARGE SCALE GENOMIC DNA]</scope>
    <source>
        <strain evidence="3">Foug A</strain>
    </source>
</reference>